<sequence length="470" mass="55052">MELFVIKSPMQLQMYKKEWSSILELNHNTNHFFEYEFFINWWKNKAFNHNVTVFGIKENLKVIAFFPFNISIKYKIPIYQMLSLPGICKLDFIVQHSNLDRVLMFLMDKLIETHKHAVFHFTEMSEILFLKLSAYLKARNLLSKVTVSLNAPIIDEGNNILGIERLQELGNVAIDEISYSQYKEFICKSREPFCFSSSYDLTFLENLSQELKIAALELKVVTVAIEKEIVAFSFVLNCRGTYEEYAYGFHPDFTIYELEKVLSHHIKVANNSLIHSSSSNSIIVSTKTLKARYTKIIFFLKKKQLARKKVAFKKSKSLSVRKYKYLLARLTDTQVKAVSDFKGVTNIDILTSENNRRESLEKAFRKSKGYYSIDPSKAFWVNENFIFNEDTVFLKELPARSVYLGSWNRQELEKQLSFIQKIYLPNNIYVLVDFTDKASQEKLKLFGFQIIERLKLDQANSAHKMRRKVK</sequence>
<dbReference type="RefSeq" id="WP_191697696.1">
    <property type="nucleotide sequence ID" value="NZ_JACSQO010000010.1"/>
</dbReference>
<comment type="caution">
    <text evidence="1">The sequence shown here is derived from an EMBL/GenBank/DDBJ whole genome shotgun (WGS) entry which is preliminary data.</text>
</comment>
<organism evidence="1 2">
    <name type="scientific">Psychrobacillus faecigallinarum</name>
    <dbReference type="NCBI Taxonomy" id="2762235"/>
    <lineage>
        <taxon>Bacteria</taxon>
        <taxon>Bacillati</taxon>
        <taxon>Bacillota</taxon>
        <taxon>Bacilli</taxon>
        <taxon>Bacillales</taxon>
        <taxon>Bacillaceae</taxon>
        <taxon>Psychrobacillus</taxon>
    </lineage>
</organism>
<dbReference type="Proteomes" id="UP000640786">
    <property type="component" value="Unassembled WGS sequence"/>
</dbReference>
<keyword evidence="2" id="KW-1185">Reference proteome</keyword>
<protein>
    <recommendedName>
        <fullName evidence="3">GNAT family N-acetyltransferase</fullName>
    </recommendedName>
</protein>
<proteinExistence type="predicted"/>
<name>A0ABR8RDA0_9BACI</name>
<dbReference type="EMBL" id="JACSQO010000010">
    <property type="protein sequence ID" value="MBD7945774.1"/>
    <property type="molecule type" value="Genomic_DNA"/>
</dbReference>
<evidence type="ECO:0000313" key="2">
    <source>
        <dbReference type="Proteomes" id="UP000640786"/>
    </source>
</evidence>
<evidence type="ECO:0008006" key="3">
    <source>
        <dbReference type="Google" id="ProtNLM"/>
    </source>
</evidence>
<accession>A0ABR8RDA0</accession>
<reference evidence="1 2" key="1">
    <citation type="submission" date="2020-08" db="EMBL/GenBank/DDBJ databases">
        <title>A Genomic Blueprint of the Chicken Gut Microbiome.</title>
        <authorList>
            <person name="Gilroy R."/>
            <person name="Ravi A."/>
            <person name="Getino M."/>
            <person name="Pursley I."/>
            <person name="Horton D.L."/>
            <person name="Alikhan N.-F."/>
            <person name="Baker D."/>
            <person name="Gharbi K."/>
            <person name="Hall N."/>
            <person name="Watson M."/>
            <person name="Adriaenssens E.M."/>
            <person name="Foster-Nyarko E."/>
            <person name="Jarju S."/>
            <person name="Secka A."/>
            <person name="Antonio M."/>
            <person name="Oren A."/>
            <person name="Chaudhuri R."/>
            <person name="La Ragione R.M."/>
            <person name="Hildebrand F."/>
            <person name="Pallen M.J."/>
        </authorList>
    </citation>
    <scope>NUCLEOTIDE SEQUENCE [LARGE SCALE GENOMIC DNA]</scope>
    <source>
        <strain evidence="1 2">Sa2BUA9</strain>
    </source>
</reference>
<gene>
    <name evidence="1" type="ORF">H9650_16820</name>
</gene>
<evidence type="ECO:0000313" key="1">
    <source>
        <dbReference type="EMBL" id="MBD7945774.1"/>
    </source>
</evidence>